<dbReference type="KEGG" id="vg:55006517"/>
<sequence>MTGLKKTMEAIPPENTRRVFGTAYHDGSHWWANIGGNLLEARWAKPITVAQNGSIVIDITDNGAGQSSALVVCAYTDQPLPGTGSILSVGVTSVVVSGDDGRVYTTDRFVGTSYAPGDPVLLLWDAADVPTVVGEIPTVAPPPPPMPPPAPPAPKPVTGVAKAAAGKTNTWWGPGGWGSWAGSTQGGEQIYSGSYGAGPVTGAWFYGAAFTNLGSRTIDEIRFRMPARLNVGASGSATVHLYAHTSKYQPGGDVARTVGPFDVVVSQAQGAHWIKLPLSFASVLKAGGGISIAGDPYVGFNGRLKDPQSGRIEMDWTA</sequence>
<dbReference type="RefSeq" id="YP_009815294.1">
    <property type="nucleotide sequence ID" value="NC_048092.1"/>
</dbReference>
<evidence type="ECO:0000313" key="2">
    <source>
        <dbReference type="Proteomes" id="UP000274513"/>
    </source>
</evidence>
<dbReference type="Proteomes" id="UP000274513">
    <property type="component" value="Segment"/>
</dbReference>
<name>A0A3G2KEP2_9CAUD</name>
<evidence type="ECO:0000313" key="1">
    <source>
        <dbReference type="EMBL" id="AYN57427.1"/>
    </source>
</evidence>
<accession>A0A3G2KEP2</accession>
<keyword evidence="2" id="KW-1185">Reference proteome</keyword>
<dbReference type="GeneID" id="55006517"/>
<dbReference type="EMBL" id="MH834605">
    <property type="protein sequence ID" value="AYN57427.1"/>
    <property type="molecule type" value="Genomic_DNA"/>
</dbReference>
<proteinExistence type="predicted"/>
<gene>
    <name evidence="1" type="primary">21</name>
    <name evidence="1" type="ORF">PBI_CONSTANCE_21</name>
</gene>
<organism evidence="1 2">
    <name type="scientific">Arthrobacter phage Constance</name>
    <dbReference type="NCBI Taxonomy" id="2419950"/>
    <lineage>
        <taxon>Viruses</taxon>
        <taxon>Duplodnaviria</taxon>
        <taxon>Heunggongvirae</taxon>
        <taxon>Uroviricota</taxon>
        <taxon>Caudoviricetes</taxon>
        <taxon>Bridgettevirus</taxon>
        <taxon>Bridgettevirus constance</taxon>
    </lineage>
</organism>
<protein>
    <submittedName>
        <fullName evidence="1">Minor tail protein</fullName>
    </submittedName>
</protein>
<reference evidence="1 2" key="1">
    <citation type="submission" date="2018-09" db="EMBL/GenBank/DDBJ databases">
        <authorList>
            <person name="Rimple P.A."/>
            <person name="Stoner T.H."/>
            <person name="Garlena R.A."/>
            <person name="Russell D.A."/>
            <person name="Pope W.H."/>
            <person name="Jacobs-Sera D."/>
            <person name="Hatfull G.F."/>
        </authorList>
    </citation>
    <scope>NUCLEOTIDE SEQUENCE [LARGE SCALE GENOMIC DNA]</scope>
</reference>